<dbReference type="InParanoid" id="A0A067R5Z8"/>
<protein>
    <recommendedName>
        <fullName evidence="2">Nuclear receptor-binding factor 2 MIT domain-containing protein</fullName>
    </recommendedName>
</protein>
<dbReference type="PANTHER" id="PTHR14964">
    <property type="entry name" value="NUCLEAR RECEPTOR BINDING FACTOR 2"/>
    <property type="match status" value="1"/>
</dbReference>
<dbReference type="OrthoDB" id="3694230at2759"/>
<sequence>MEFMDKFPLNVAHQLERRAEAHLQQKHFDESIQCYQKAVEKLKEAEHSSDNGLFLQSVKYQQERCIQLQKVISMKKDQYVADKTRQQKMLQVLTKLEQTSSERSQETNNLQLKIYRTMEEADSLLERLVCRGESDGYDLESVKSDNVGGACAEDTVKVDTFQPGKLDGRKWPKDDRTVIEELRTLNNQLRSLVIQLQTQLDASCKEVEILRERVRFLEGERHMKSDDIEGRSCIPAVRKSSLHVITDSTGGSSPFVYSPCSELSPDVPVDIPHIVTRELPVLSPLEMPHFDFAQFKSGIMKNFHPYPSSGT</sequence>
<dbReference type="InterPro" id="IPR039679">
    <property type="entry name" value="NRBF2"/>
</dbReference>
<dbReference type="Proteomes" id="UP000027135">
    <property type="component" value="Unassembled WGS sequence"/>
</dbReference>
<gene>
    <name evidence="3" type="ORF">L798_06464</name>
</gene>
<evidence type="ECO:0000313" key="4">
    <source>
        <dbReference type="Proteomes" id="UP000027135"/>
    </source>
</evidence>
<organism evidence="3 4">
    <name type="scientific">Zootermopsis nevadensis</name>
    <name type="common">Dampwood termite</name>
    <dbReference type="NCBI Taxonomy" id="136037"/>
    <lineage>
        <taxon>Eukaryota</taxon>
        <taxon>Metazoa</taxon>
        <taxon>Ecdysozoa</taxon>
        <taxon>Arthropoda</taxon>
        <taxon>Hexapoda</taxon>
        <taxon>Insecta</taxon>
        <taxon>Pterygota</taxon>
        <taxon>Neoptera</taxon>
        <taxon>Polyneoptera</taxon>
        <taxon>Dictyoptera</taxon>
        <taxon>Blattodea</taxon>
        <taxon>Blattoidea</taxon>
        <taxon>Termitoidae</taxon>
        <taxon>Termopsidae</taxon>
        <taxon>Zootermopsis</taxon>
    </lineage>
</organism>
<keyword evidence="1" id="KW-0175">Coiled coil</keyword>
<dbReference type="SUPFAM" id="SSF140361">
    <property type="entry name" value="MIT domain-like"/>
    <property type="match status" value="1"/>
</dbReference>
<dbReference type="EMBL" id="KK852672">
    <property type="protein sequence ID" value="KDR18784.1"/>
    <property type="molecule type" value="Genomic_DNA"/>
</dbReference>
<proteinExistence type="predicted"/>
<evidence type="ECO:0000313" key="3">
    <source>
        <dbReference type="EMBL" id="KDR18784.1"/>
    </source>
</evidence>
<name>A0A067R5Z8_ZOONE</name>
<dbReference type="AlphaFoldDB" id="A0A067R5Z8"/>
<evidence type="ECO:0000256" key="1">
    <source>
        <dbReference type="SAM" id="Coils"/>
    </source>
</evidence>
<accession>A0A067R5Z8</accession>
<dbReference type="PANTHER" id="PTHR14964:SF2">
    <property type="entry name" value="NUCLEAR RECEPTOR-BINDING FACTOR 2"/>
    <property type="match status" value="1"/>
</dbReference>
<keyword evidence="4" id="KW-1185">Reference proteome</keyword>
<dbReference type="Gene3D" id="1.20.58.80">
    <property type="entry name" value="Phosphotransferase system, lactose/cellobiose-type IIA subunit"/>
    <property type="match status" value="1"/>
</dbReference>
<dbReference type="OMA" id="KCHETVA"/>
<dbReference type="eggNOG" id="ENOG502S4Y2">
    <property type="taxonomic scope" value="Eukaryota"/>
</dbReference>
<dbReference type="STRING" id="136037.A0A067R5Z8"/>
<dbReference type="InterPro" id="IPR033393">
    <property type="entry name" value="NRBF2_MIT"/>
</dbReference>
<feature type="coiled-coil region" evidence="1">
    <location>
        <begin position="179"/>
        <end position="220"/>
    </location>
</feature>
<evidence type="ECO:0000259" key="2">
    <source>
        <dbReference type="Pfam" id="PF17169"/>
    </source>
</evidence>
<dbReference type="GO" id="GO:0006914">
    <property type="term" value="P:autophagy"/>
    <property type="evidence" value="ECO:0007669"/>
    <property type="project" value="InterPro"/>
</dbReference>
<dbReference type="Pfam" id="PF17169">
    <property type="entry name" value="NRBF2_MIT"/>
    <property type="match status" value="1"/>
</dbReference>
<reference evidence="3 4" key="1">
    <citation type="journal article" date="2014" name="Nat. Commun.">
        <title>Molecular traces of alternative social organization in a termite genome.</title>
        <authorList>
            <person name="Terrapon N."/>
            <person name="Li C."/>
            <person name="Robertson H.M."/>
            <person name="Ji L."/>
            <person name="Meng X."/>
            <person name="Booth W."/>
            <person name="Chen Z."/>
            <person name="Childers C.P."/>
            <person name="Glastad K.M."/>
            <person name="Gokhale K."/>
            <person name="Gowin J."/>
            <person name="Gronenberg W."/>
            <person name="Hermansen R.A."/>
            <person name="Hu H."/>
            <person name="Hunt B.G."/>
            <person name="Huylmans A.K."/>
            <person name="Khalil S.M."/>
            <person name="Mitchell R.D."/>
            <person name="Munoz-Torres M.C."/>
            <person name="Mustard J.A."/>
            <person name="Pan H."/>
            <person name="Reese J.T."/>
            <person name="Scharf M.E."/>
            <person name="Sun F."/>
            <person name="Vogel H."/>
            <person name="Xiao J."/>
            <person name="Yang W."/>
            <person name="Yang Z."/>
            <person name="Yang Z."/>
            <person name="Zhou J."/>
            <person name="Zhu J."/>
            <person name="Brent C.S."/>
            <person name="Elsik C.G."/>
            <person name="Goodisman M.A."/>
            <person name="Liberles D.A."/>
            <person name="Roe R.M."/>
            <person name="Vargo E.L."/>
            <person name="Vilcinskas A."/>
            <person name="Wang J."/>
            <person name="Bornberg-Bauer E."/>
            <person name="Korb J."/>
            <person name="Zhang G."/>
            <person name="Liebig J."/>
        </authorList>
    </citation>
    <scope>NUCLEOTIDE SEQUENCE [LARGE SCALE GENOMIC DNA]</scope>
    <source>
        <tissue evidence="3">Whole organism</tissue>
    </source>
</reference>
<feature type="domain" description="Nuclear receptor-binding factor 2 MIT" evidence="2">
    <location>
        <begin position="8"/>
        <end position="75"/>
    </location>
</feature>